<feature type="transmembrane region" description="Helical" evidence="5">
    <location>
        <begin position="380"/>
        <end position="398"/>
    </location>
</feature>
<keyword evidence="4 5" id="KW-0472">Membrane</keyword>
<dbReference type="GO" id="GO:0016874">
    <property type="term" value="F:ligase activity"/>
    <property type="evidence" value="ECO:0007669"/>
    <property type="project" value="UniProtKB-KW"/>
</dbReference>
<keyword evidence="3 5" id="KW-1133">Transmembrane helix</keyword>
<proteinExistence type="predicted"/>
<evidence type="ECO:0000259" key="6">
    <source>
        <dbReference type="Pfam" id="PF04932"/>
    </source>
</evidence>
<keyword evidence="7" id="KW-0436">Ligase</keyword>
<evidence type="ECO:0000256" key="3">
    <source>
        <dbReference type="ARBA" id="ARBA00022989"/>
    </source>
</evidence>
<feature type="transmembrane region" description="Helical" evidence="5">
    <location>
        <begin position="174"/>
        <end position="192"/>
    </location>
</feature>
<evidence type="ECO:0000256" key="5">
    <source>
        <dbReference type="SAM" id="Phobius"/>
    </source>
</evidence>
<feature type="transmembrane region" description="Helical" evidence="5">
    <location>
        <begin position="12"/>
        <end position="31"/>
    </location>
</feature>
<evidence type="ECO:0000256" key="2">
    <source>
        <dbReference type="ARBA" id="ARBA00022692"/>
    </source>
</evidence>
<evidence type="ECO:0000313" key="7">
    <source>
        <dbReference type="EMBL" id="WGC85946.1"/>
    </source>
</evidence>
<comment type="subcellular location">
    <subcellularLocation>
        <location evidence="1">Membrane</location>
        <topology evidence="1">Multi-pass membrane protein</topology>
    </subcellularLocation>
</comment>
<dbReference type="InterPro" id="IPR007016">
    <property type="entry name" value="O-antigen_ligase-rel_domated"/>
</dbReference>
<dbReference type="RefSeq" id="WP_111896764.1">
    <property type="nucleotide sequence ID" value="NZ_AP019195.1"/>
</dbReference>
<dbReference type="PANTHER" id="PTHR37422">
    <property type="entry name" value="TEICHURONIC ACID BIOSYNTHESIS PROTEIN TUAE"/>
    <property type="match status" value="1"/>
</dbReference>
<dbReference type="GO" id="GO:0016020">
    <property type="term" value="C:membrane"/>
    <property type="evidence" value="ECO:0007669"/>
    <property type="project" value="UniProtKB-SubCell"/>
</dbReference>
<feature type="transmembrane region" description="Helical" evidence="5">
    <location>
        <begin position="223"/>
        <end position="242"/>
    </location>
</feature>
<evidence type="ECO:0000313" key="8">
    <source>
        <dbReference type="Proteomes" id="UP001163285"/>
    </source>
</evidence>
<feature type="transmembrane region" description="Helical" evidence="5">
    <location>
        <begin position="68"/>
        <end position="85"/>
    </location>
</feature>
<dbReference type="Pfam" id="PF04932">
    <property type="entry name" value="Wzy_C"/>
    <property type="match status" value="1"/>
</dbReference>
<feature type="transmembrane region" description="Helical" evidence="5">
    <location>
        <begin position="112"/>
        <end position="133"/>
    </location>
</feature>
<gene>
    <name evidence="7" type="ORF">OJY61_21745</name>
</gene>
<organism evidence="7 8">
    <name type="scientific">Aeromonas caviae</name>
    <name type="common">Aeromonas punctata</name>
    <dbReference type="NCBI Taxonomy" id="648"/>
    <lineage>
        <taxon>Bacteria</taxon>
        <taxon>Pseudomonadati</taxon>
        <taxon>Pseudomonadota</taxon>
        <taxon>Gammaproteobacteria</taxon>
        <taxon>Aeromonadales</taxon>
        <taxon>Aeromonadaceae</taxon>
        <taxon>Aeromonas</taxon>
    </lineage>
</organism>
<protein>
    <submittedName>
        <fullName evidence="7">O-antigen ligase family protein</fullName>
    </submittedName>
</protein>
<accession>A0AAF0JYX7</accession>
<evidence type="ECO:0000256" key="1">
    <source>
        <dbReference type="ARBA" id="ARBA00004141"/>
    </source>
</evidence>
<feature type="transmembrane region" description="Helical" evidence="5">
    <location>
        <begin position="145"/>
        <end position="167"/>
    </location>
</feature>
<sequence length="405" mass="45041">MSIKPHELLDRATTTVYALTIMFAFCGLFLVPPGQSILSNLLVVSGLFGLLNYFVGGNKDVFFIDRRLIWVFIFYGAVIMLNRMIHGDQYGVMRNLLYMAVFSLVMPRKKILLTLGAISILMGGVGLGALSVWQHLDGIVRVEGFTNAILFSQAALTLVILNWCVFVKSRGYPLVKVFSLISLGCSILALYLSQSRGVWLALGVVISYLVLYKAIFKPWKYSAIALLFIMCLGVIYHTNTLVQDRISAAASDINQMSVGSYGSSWGLRVVAWKSAWLGFLDAPLIGVGSDGFRSVKEQQVSQGLISPLVLDSALAHAHNQYMQNLIIRGIVGLLALIIFIFYPMKIFIERKGWGTPYAVIPLSFAISALSDVPFEHQNTLYIYVLSLVFCWCAIEIKYDRENKIS</sequence>
<dbReference type="PANTHER" id="PTHR37422:SF13">
    <property type="entry name" value="LIPOPOLYSACCHARIDE BIOSYNTHESIS PROTEIN PA4999-RELATED"/>
    <property type="match status" value="1"/>
</dbReference>
<dbReference type="Proteomes" id="UP001163285">
    <property type="component" value="Chromosome"/>
</dbReference>
<feature type="transmembrane region" description="Helical" evidence="5">
    <location>
        <begin position="325"/>
        <end position="342"/>
    </location>
</feature>
<evidence type="ECO:0000256" key="4">
    <source>
        <dbReference type="ARBA" id="ARBA00023136"/>
    </source>
</evidence>
<name>A0AAF0JYX7_AERCA</name>
<dbReference type="EMBL" id="CP110176">
    <property type="protein sequence ID" value="WGC85946.1"/>
    <property type="molecule type" value="Genomic_DNA"/>
</dbReference>
<dbReference type="AlphaFoldDB" id="A0AAF0JYX7"/>
<feature type="domain" description="O-antigen ligase-related" evidence="6">
    <location>
        <begin position="183"/>
        <end position="337"/>
    </location>
</feature>
<reference evidence="7" key="1">
    <citation type="submission" date="2023-04" db="EMBL/GenBank/DDBJ databases">
        <title>Whole Genome Sequence of Multi-drug resistant Aeromonas caviae as a gut pathogen in newborn.</title>
        <authorList>
            <person name="Jadhav S.V."/>
            <person name="Saroj S.D."/>
            <person name="Saha U.B."/>
            <person name="Sen S."/>
            <person name="Kher A."/>
        </authorList>
    </citation>
    <scope>NUCLEOTIDE SEQUENCE</scope>
    <source>
        <strain evidence="7">SVJ23</strain>
    </source>
</reference>
<feature type="transmembrane region" description="Helical" evidence="5">
    <location>
        <begin position="198"/>
        <end position="216"/>
    </location>
</feature>
<feature type="transmembrane region" description="Helical" evidence="5">
    <location>
        <begin position="37"/>
        <end position="56"/>
    </location>
</feature>
<dbReference type="InterPro" id="IPR051533">
    <property type="entry name" value="WaaL-like"/>
</dbReference>
<keyword evidence="2 5" id="KW-0812">Transmembrane</keyword>